<gene>
    <name evidence="2" type="ORF">NB646_09105</name>
</gene>
<feature type="domain" description="Autotransporter" evidence="1">
    <location>
        <begin position="1118"/>
        <end position="1395"/>
    </location>
</feature>
<accession>A0A9E9LDK7</accession>
<dbReference type="PROSITE" id="PS51208">
    <property type="entry name" value="AUTOTRANSPORTER"/>
    <property type="match status" value="1"/>
</dbReference>
<protein>
    <submittedName>
        <fullName evidence="2">Autotransporter outer membrane beta-barrel domain-containing protein</fullName>
    </submittedName>
</protein>
<dbReference type="InterPro" id="IPR005546">
    <property type="entry name" value="Autotransporte_beta"/>
</dbReference>
<dbReference type="GO" id="GO:0019867">
    <property type="term" value="C:outer membrane"/>
    <property type="evidence" value="ECO:0007669"/>
    <property type="project" value="InterPro"/>
</dbReference>
<evidence type="ECO:0000313" key="2">
    <source>
        <dbReference type="EMBL" id="WAV90972.1"/>
    </source>
</evidence>
<dbReference type="Pfam" id="PF03797">
    <property type="entry name" value="Autotransporter"/>
    <property type="match status" value="1"/>
</dbReference>
<dbReference type="InterPro" id="IPR043990">
    <property type="entry name" value="AC_1"/>
</dbReference>
<dbReference type="SUPFAM" id="SSF103515">
    <property type="entry name" value="Autotransporter"/>
    <property type="match status" value="1"/>
</dbReference>
<dbReference type="Proteomes" id="UP001164819">
    <property type="component" value="Chromosome"/>
</dbReference>
<dbReference type="NCBIfam" id="TIGR01414">
    <property type="entry name" value="autotrans_barl"/>
    <property type="match status" value="1"/>
</dbReference>
<dbReference type="Pfam" id="PF18883">
    <property type="entry name" value="AC_1"/>
    <property type="match status" value="1"/>
</dbReference>
<dbReference type="CDD" id="cd01344">
    <property type="entry name" value="PL2_Passenger_AT"/>
    <property type="match status" value="1"/>
</dbReference>
<dbReference type="InterPro" id="IPR011050">
    <property type="entry name" value="Pectin_lyase_fold/virulence"/>
</dbReference>
<dbReference type="InterPro" id="IPR012332">
    <property type="entry name" value="Autotransporter_pectin_lyase_C"/>
</dbReference>
<dbReference type="InterPro" id="IPR006315">
    <property type="entry name" value="OM_autotransptr_brl_dom"/>
</dbReference>
<dbReference type="Gene3D" id="2.160.20.20">
    <property type="match status" value="1"/>
</dbReference>
<dbReference type="Gene3D" id="2.40.128.130">
    <property type="entry name" value="Autotransporter beta-domain"/>
    <property type="match status" value="1"/>
</dbReference>
<dbReference type="InterPro" id="IPR036709">
    <property type="entry name" value="Autotransporte_beta_dom_sf"/>
</dbReference>
<proteinExistence type="predicted"/>
<organism evidence="2">
    <name type="scientific">Oxalobacter aliiformigenes</name>
    <dbReference type="NCBI Taxonomy" id="2946593"/>
    <lineage>
        <taxon>Bacteria</taxon>
        <taxon>Pseudomonadati</taxon>
        <taxon>Pseudomonadota</taxon>
        <taxon>Betaproteobacteria</taxon>
        <taxon>Burkholderiales</taxon>
        <taxon>Oxalobacteraceae</taxon>
        <taxon>Oxalobacter</taxon>
    </lineage>
</organism>
<dbReference type="RefSeq" id="WP_269315832.1">
    <property type="nucleotide sequence ID" value="NZ_CP098251.1"/>
</dbReference>
<dbReference type="SMART" id="SM00869">
    <property type="entry name" value="Autotransporter"/>
    <property type="match status" value="1"/>
</dbReference>
<evidence type="ECO:0000259" key="1">
    <source>
        <dbReference type="PROSITE" id="PS51208"/>
    </source>
</evidence>
<dbReference type="SUPFAM" id="SSF51126">
    <property type="entry name" value="Pectin lyase-like"/>
    <property type="match status" value="1"/>
</dbReference>
<sequence length="1395" mass="152140">MANNILIQENGVGVVEGIETLNKQPFYVTWNNTDTPDKTFSAETSDYTLIANLEEGASATAKLHGGRNDLFGDGDGSSSHNTLIVNLGKNALLASQIIFGGRSAQKETYASYKGFATDYNRVYINGSTLLEKNAFADTDPGQAELVSRAGIWGAEGYQTNHNYVSVRDATITGQSDSTAKFGIIGGRGFYSYRLNTGHVDNPNHIPESSISNHNIVVIKNSHIGLESTYSATSSKSSTSNDTQYTGKRFSIYGGYSAGIAENNIVAIENSIINGNVFGGFELQDQLQGDPTKLRELNPNLVSLHNVTLSPGNAVYGSATADTVEKNVTGNSNFKPETEGQIFFDEEKLYAVNRRRGIAYIAGQNTIGSAYVRYIHFGQYYAPDKLEPGTLINVSQSYYPSEVPADNRQDSYTASLLDGVTYTNDPDYTHYDDEQIRLGQQVAGSFLINTSGFHSSLSKKTPQQSTSTNGKHNFWVSAYTNLASHVDGDGTSLDTATRLFRKDDKKTVNHYYGENGDEQLSLLAHDDGMVFNTQKIDGATNSHTDALMHQFRYHYDGRILYLGINNGQDADGKNTHAVIIDFDDIEKYRQENRQQTNAFGNTQIGISVYGDPTIYGKKSVKNGNQSTSLQDMTFDIGGFEINQGNQQVATATYGFYKYMHFDGTDQTITSTYLDENDKPQTESISGKVTGEGQEGGVGIKYWLKSVDVLPDKQLALYGAKEDDLKPDSGIEESAYTLSARVTGAGGVYIPEKNTVIMGDEKSIYRNPIYNPDWENWRNTYTGETTVDGNAVVRQGSDHALGNTRNLDMAAGSAYQLNGKTQTIGGLQQADGSTIQFDARAGTPDESGHLTIDGSQSQNPDGVALAVVSGNLEGNQNAVLDTRHTDLTINSGNANYAGAVNLKESIARLENARALESASTAVGTGSRLYLNGAEAGNPNPYGNTNTHHLNNLTNAGTVYLSRQNDASVDTVNTVRIAGDYQGNNGTLVYHTQLNGDHDSPTDFIHINGTADGTGKVAVNALPGSNGARTDNGIHILHAENAEPDFTLTEGGPIVGGAYYYGLEGRDEDAKGGKENWYLVNTGEVRAEAGSYVDNSLAWAEMHMRLHDRMGQAYYRDPFTAEVKETAAWGRIVGNHTHFQMGNGVGKTHSKTEIIQLGSDLLRQSVENSNWKYNLGVFGGYLNNRSETRSRYTAKSKVDGYTLGVYGTLYTGNSPDDGFYLDSWLMWGNYDNEVYGSLPKFSYDADGWVASLEAGKTLPIGETGEKGINHTVWTLQPQAQVIWDGMKADRAEDSSHTVYRQLGADNVILRLGSRLHANFENKGLGFLELNWIHNTKKRGVWMNGDSVYQDGSRDSGEIRIGAEGYLEKNTLGWVTLGVRAGNHGYHEESAQLGIKYLF</sequence>
<dbReference type="EMBL" id="CP098251">
    <property type="protein sequence ID" value="WAV90972.1"/>
    <property type="molecule type" value="Genomic_DNA"/>
</dbReference>
<reference evidence="2" key="1">
    <citation type="journal article" date="2022" name="Front. Microbiol.">
        <title>New perspectives on an old grouping: The genomic and phenotypic variability of Oxalobacter formigenes and the implications for calcium oxalate stone prevention.</title>
        <authorList>
            <person name="Chmiel J.A."/>
            <person name="Carr C."/>
            <person name="Stuivenberg G.A."/>
            <person name="Venema R."/>
            <person name="Chanyi R.M."/>
            <person name="Al K.F."/>
            <person name="Giguere D."/>
            <person name="Say H."/>
            <person name="Akouris P.P."/>
            <person name="Dominguez Romero S.A."/>
            <person name="Kwong A."/>
            <person name="Tai V."/>
            <person name="Koval S.F."/>
            <person name="Razvi H."/>
            <person name="Bjazevic J."/>
            <person name="Burton J.P."/>
        </authorList>
    </citation>
    <scope>NUCLEOTIDE SEQUENCE</scope>
    <source>
        <strain evidence="2">OxK</strain>
    </source>
</reference>
<name>A0A9E9LDK7_9BURK</name>